<name>A0A6J5NCJ9_9CAUD</name>
<protein>
    <submittedName>
        <fullName evidence="2">Uncharacterized protein</fullName>
    </submittedName>
</protein>
<reference evidence="2" key="1">
    <citation type="submission" date="2020-04" db="EMBL/GenBank/DDBJ databases">
        <authorList>
            <person name="Chiriac C."/>
            <person name="Salcher M."/>
            <person name="Ghai R."/>
            <person name="Kavagutti S V."/>
        </authorList>
    </citation>
    <scope>NUCLEOTIDE SEQUENCE</scope>
</reference>
<dbReference type="EMBL" id="LR796289">
    <property type="protein sequence ID" value="CAB4134667.1"/>
    <property type="molecule type" value="Genomic_DNA"/>
</dbReference>
<evidence type="ECO:0000313" key="1">
    <source>
        <dbReference type="EMBL" id="CAB4134667.1"/>
    </source>
</evidence>
<sequence>MTYKLKLNQVREILGMEVKLEVAKLIDGITAVEYERLEPGFPLFVIAEDGSTQAPAPKGEHKLEDGTTIEVDEAGMIVEVSNEVEEVEEEAPVATEDVVEVSGEEAAMPETKVDIAMVEEAIIEKVEEKVAEKMKAIFEAVEEVAKEVAIVKEEMGAMKTKMEKFSKAPAANAIPKVAKAETTFDAFEMKVAALKSAMNK</sequence>
<proteinExistence type="predicted"/>
<dbReference type="EMBL" id="LR796619">
    <property type="protein sequence ID" value="CAB4154728.1"/>
    <property type="molecule type" value="Genomic_DNA"/>
</dbReference>
<organism evidence="2">
    <name type="scientific">uncultured Caudovirales phage</name>
    <dbReference type="NCBI Taxonomy" id="2100421"/>
    <lineage>
        <taxon>Viruses</taxon>
        <taxon>Duplodnaviria</taxon>
        <taxon>Heunggongvirae</taxon>
        <taxon>Uroviricota</taxon>
        <taxon>Caudoviricetes</taxon>
        <taxon>Peduoviridae</taxon>
        <taxon>Maltschvirus</taxon>
        <taxon>Maltschvirus maltsch</taxon>
    </lineage>
</organism>
<gene>
    <name evidence="1" type="ORF">UFOVP282_10</name>
    <name evidence="2" type="ORF">UFOVP643_25</name>
</gene>
<accession>A0A6J5NCJ9</accession>
<evidence type="ECO:0000313" key="2">
    <source>
        <dbReference type="EMBL" id="CAB4154728.1"/>
    </source>
</evidence>